<comment type="caution">
    <text evidence="9">The sequence shown here is derived from an EMBL/GenBank/DDBJ whole genome shotgun (WGS) entry which is preliminary data.</text>
</comment>
<dbReference type="GO" id="GO:0022857">
    <property type="term" value="F:transmembrane transporter activity"/>
    <property type="evidence" value="ECO:0007669"/>
    <property type="project" value="TreeGrafter"/>
</dbReference>
<evidence type="ECO:0000259" key="8">
    <source>
        <dbReference type="Pfam" id="PF12704"/>
    </source>
</evidence>
<gene>
    <name evidence="9" type="ORF">DD559_14050</name>
</gene>
<evidence type="ECO:0000256" key="5">
    <source>
        <dbReference type="ARBA" id="ARBA00023136"/>
    </source>
</evidence>
<dbReference type="InterPro" id="IPR025857">
    <property type="entry name" value="MacB_PCD"/>
</dbReference>
<feature type="transmembrane region" description="Helical" evidence="6">
    <location>
        <begin position="289"/>
        <end position="310"/>
    </location>
</feature>
<sequence>MPRLAWIALYRSLTRDKLYAALTIGGLAVGIATFLVLALYVRFETSYERWIPRSDRIYRVDTAVQFPGSPFNGAYPATMAGLFEMMREDFPGLIGTRIRGGDRAIGERGGAVLRGGVATTEDVAQVDPSFFDVFALPMVQGAGAGALADPTAALLSRSAARRYFGSADPIGQTITVSMDAPANYHVVGVFEDLPKNSELHLAILIPIPKTPPPSEWTWYKWGTASVATFLRFETPEAARAFAAKLPPFIDRRAKVDFGPGASRWLSQPLVPIADTHLKPMGSESASRQLMVATLGTIGLLTLLIGIVNYVNLATARAGLRAREVALRKVVGASRAALIGQFLGEAIAAVAIAALLGLMLAEVGLPLVNAAGGTSLAMPYGWALPLLAGVTLVVGLAGGFYPALVLSRFPAATVLASARAPGGGNAGARLREALVVLQFGLAIAFLIGTVVMAVQMRHLRAADLGFRREGLITIASLADPKIGQDQARTMLRALQALPGVQSVGTANIAPGGEGTSNIDIVEQPGPPGTGPMLRLVSVGPGFFDTYRPRLLAGRLFDNAHAADDSSDWKRWNLGRNVILNRQALATLGFRTPEEAIGKTVGNPRPRTIIGVIDELRFFSARTADTGSYYMYTPNAVYLHIGAVRFTGDPRAMLDKVEESWRRIIPQVPFRGDTADHRLADLYREDERATRLVGIGTGLAVLIGCVGLWGLAAFSTARRVKEIGIRKALGASASDVVRLLVGQFLRPVLLANLLAWPLAWFAARTWLAGFGDRIALSPLYFLGASLIATAIAVVTVLGQSLRASRAAPAWALRHE</sequence>
<evidence type="ECO:0000313" key="9">
    <source>
        <dbReference type="EMBL" id="PVX31533.1"/>
    </source>
</evidence>
<dbReference type="InterPro" id="IPR003838">
    <property type="entry name" value="ABC3_permease_C"/>
</dbReference>
<keyword evidence="10" id="KW-1185">Reference proteome</keyword>
<evidence type="ECO:0000313" key="10">
    <source>
        <dbReference type="Proteomes" id="UP000245890"/>
    </source>
</evidence>
<evidence type="ECO:0000259" key="7">
    <source>
        <dbReference type="Pfam" id="PF02687"/>
    </source>
</evidence>
<evidence type="ECO:0000256" key="6">
    <source>
        <dbReference type="SAM" id="Phobius"/>
    </source>
</evidence>
<keyword evidence="5 6" id="KW-0472">Membrane</keyword>
<protein>
    <submittedName>
        <fullName evidence="9">Transporter</fullName>
    </submittedName>
</protein>
<dbReference type="RefSeq" id="WP_116470917.1">
    <property type="nucleotide sequence ID" value="NZ_QENQ01000001.1"/>
</dbReference>
<dbReference type="EMBL" id="QENQ01000001">
    <property type="protein sequence ID" value="PVX31533.1"/>
    <property type="molecule type" value="Genomic_DNA"/>
</dbReference>
<reference evidence="9 10" key="1">
    <citation type="submission" date="2018-05" db="EMBL/GenBank/DDBJ databases">
        <title>Description of Sphingomonas pokkalii sp nov, isolated from the rhizosphere of saline tolerant pokkali rice and its draft genome analysis.</title>
        <authorList>
            <person name="Menon R."/>
            <person name="Kumari S."/>
            <person name="Rameshkumar N."/>
        </authorList>
    </citation>
    <scope>NUCLEOTIDE SEQUENCE [LARGE SCALE GENOMIC DNA]</scope>
    <source>
        <strain evidence="9 10">L3B27</strain>
    </source>
</reference>
<feature type="transmembrane region" description="Helical" evidence="6">
    <location>
        <begin position="777"/>
        <end position="796"/>
    </location>
</feature>
<feature type="transmembrane region" description="Helical" evidence="6">
    <location>
        <begin position="746"/>
        <end position="765"/>
    </location>
</feature>
<feature type="transmembrane region" description="Helical" evidence="6">
    <location>
        <begin position="432"/>
        <end position="453"/>
    </location>
</feature>
<feature type="transmembrane region" description="Helical" evidence="6">
    <location>
        <begin position="345"/>
        <end position="367"/>
    </location>
</feature>
<keyword evidence="3 6" id="KW-0812">Transmembrane</keyword>
<dbReference type="PANTHER" id="PTHR30572:SF18">
    <property type="entry name" value="ABC-TYPE MACROLIDE FAMILY EXPORT SYSTEM PERMEASE COMPONENT 2"/>
    <property type="match status" value="1"/>
</dbReference>
<dbReference type="InterPro" id="IPR050250">
    <property type="entry name" value="Macrolide_Exporter_MacB"/>
</dbReference>
<feature type="domain" description="ABC3 transporter permease C-terminal" evidence="7">
    <location>
        <begin position="296"/>
        <end position="408"/>
    </location>
</feature>
<comment type="subcellular location">
    <subcellularLocation>
        <location evidence="1">Cell membrane</location>
        <topology evidence="1">Multi-pass membrane protein</topology>
    </subcellularLocation>
</comment>
<feature type="domain" description="MacB-like periplasmic core" evidence="8">
    <location>
        <begin position="21"/>
        <end position="243"/>
    </location>
</feature>
<organism evidence="9 10">
    <name type="scientific">Sphingomonas pokkalii</name>
    <dbReference type="NCBI Taxonomy" id="2175090"/>
    <lineage>
        <taxon>Bacteria</taxon>
        <taxon>Pseudomonadati</taxon>
        <taxon>Pseudomonadota</taxon>
        <taxon>Alphaproteobacteria</taxon>
        <taxon>Sphingomonadales</taxon>
        <taxon>Sphingomonadaceae</taxon>
        <taxon>Sphingomonas</taxon>
    </lineage>
</organism>
<name>A0A2U0SJM5_9SPHN</name>
<evidence type="ECO:0000256" key="3">
    <source>
        <dbReference type="ARBA" id="ARBA00022692"/>
    </source>
</evidence>
<evidence type="ECO:0000256" key="2">
    <source>
        <dbReference type="ARBA" id="ARBA00022475"/>
    </source>
</evidence>
<feature type="transmembrane region" description="Helical" evidence="6">
    <location>
        <begin position="20"/>
        <end position="41"/>
    </location>
</feature>
<dbReference type="Proteomes" id="UP000245890">
    <property type="component" value="Unassembled WGS sequence"/>
</dbReference>
<dbReference type="PANTHER" id="PTHR30572">
    <property type="entry name" value="MEMBRANE COMPONENT OF TRANSPORTER-RELATED"/>
    <property type="match status" value="1"/>
</dbReference>
<evidence type="ECO:0000256" key="1">
    <source>
        <dbReference type="ARBA" id="ARBA00004651"/>
    </source>
</evidence>
<dbReference type="Pfam" id="PF12704">
    <property type="entry name" value="MacB_PCD"/>
    <property type="match status" value="1"/>
</dbReference>
<feature type="transmembrane region" description="Helical" evidence="6">
    <location>
        <begin position="379"/>
        <end position="400"/>
    </location>
</feature>
<dbReference type="GO" id="GO:0005886">
    <property type="term" value="C:plasma membrane"/>
    <property type="evidence" value="ECO:0007669"/>
    <property type="project" value="UniProtKB-SubCell"/>
</dbReference>
<dbReference type="Pfam" id="PF02687">
    <property type="entry name" value="FtsX"/>
    <property type="match status" value="2"/>
</dbReference>
<evidence type="ECO:0000256" key="4">
    <source>
        <dbReference type="ARBA" id="ARBA00022989"/>
    </source>
</evidence>
<accession>A0A2U0SJM5</accession>
<dbReference type="AlphaFoldDB" id="A0A2U0SJM5"/>
<dbReference type="OrthoDB" id="9770036at2"/>
<keyword evidence="2" id="KW-1003">Cell membrane</keyword>
<feature type="domain" description="ABC3 transporter permease C-terminal" evidence="7">
    <location>
        <begin position="695"/>
        <end position="805"/>
    </location>
</feature>
<proteinExistence type="predicted"/>
<keyword evidence="4 6" id="KW-1133">Transmembrane helix</keyword>
<feature type="transmembrane region" description="Helical" evidence="6">
    <location>
        <begin position="690"/>
        <end position="710"/>
    </location>
</feature>